<dbReference type="EMBL" id="CP031423">
    <property type="protein sequence ID" value="AZS37047.1"/>
    <property type="molecule type" value="Genomic_DNA"/>
</dbReference>
<dbReference type="OrthoDB" id="5067338at2"/>
<dbReference type="PROSITE" id="PS51257">
    <property type="entry name" value="PROKAR_LIPOPROTEIN"/>
    <property type="match status" value="1"/>
</dbReference>
<dbReference type="RefSeq" id="WP_127095663.1">
    <property type="nucleotide sequence ID" value="NZ_CP031423.1"/>
</dbReference>
<feature type="chain" id="PRO_5039464793" evidence="2">
    <location>
        <begin position="25"/>
        <end position="200"/>
    </location>
</feature>
<protein>
    <submittedName>
        <fullName evidence="3">Uncharacterized protein</fullName>
    </submittedName>
</protein>
<keyword evidence="2" id="KW-0732">Signal</keyword>
<feature type="region of interest" description="Disordered" evidence="1">
    <location>
        <begin position="26"/>
        <end position="63"/>
    </location>
</feature>
<evidence type="ECO:0000313" key="4">
    <source>
        <dbReference type="Proteomes" id="UP000276888"/>
    </source>
</evidence>
<dbReference type="Proteomes" id="UP000276888">
    <property type="component" value="Chromosome"/>
</dbReference>
<proteinExistence type="predicted"/>
<evidence type="ECO:0000313" key="3">
    <source>
        <dbReference type="EMBL" id="AZS37047.1"/>
    </source>
</evidence>
<sequence>MHRTAHLAAAAVAVVLTLSLAGCAGDPSAAPTTSAQTVTPTKTPSPTPSPSATPTSTPTPTVVPANIPTSCDALGSGPERQEAVGDLRLQGDGVGFVRPAPEGATLALGCDWIIGDATGILVLLSTAPADAVTTAVGTLAGLGYQCQFSDDFGAQFCSKPGTSADTEEMIVARDDVWLYMSTSNRNGRGYLSNISTQLWG</sequence>
<keyword evidence="4" id="KW-1185">Reference proteome</keyword>
<gene>
    <name evidence="3" type="ORF">CVS47_01672</name>
</gene>
<name>A0A3Q9IYC1_9MICO</name>
<accession>A0A3Q9IYC1</accession>
<feature type="signal peptide" evidence="2">
    <location>
        <begin position="1"/>
        <end position="24"/>
    </location>
</feature>
<evidence type="ECO:0000256" key="2">
    <source>
        <dbReference type="SAM" id="SignalP"/>
    </source>
</evidence>
<reference evidence="3 4" key="1">
    <citation type="submission" date="2018-08" db="EMBL/GenBank/DDBJ databases">
        <title>Microbacterium lemovicicum sp. nov., a bacterium isolated from a natural uranium-rich soil.</title>
        <authorList>
            <person name="ORTET P."/>
        </authorList>
    </citation>
    <scope>NUCLEOTIDE SEQUENCE [LARGE SCALE GENOMIC DNA]</scope>
    <source>
        <strain evidence="3 4">Viu22</strain>
    </source>
</reference>
<dbReference type="KEGG" id="mlv:CVS47_01672"/>
<organism evidence="3 4">
    <name type="scientific">Microbacterium lemovicicum</name>
    <dbReference type="NCBI Taxonomy" id="1072463"/>
    <lineage>
        <taxon>Bacteria</taxon>
        <taxon>Bacillati</taxon>
        <taxon>Actinomycetota</taxon>
        <taxon>Actinomycetes</taxon>
        <taxon>Micrococcales</taxon>
        <taxon>Microbacteriaceae</taxon>
        <taxon>Microbacterium</taxon>
    </lineage>
</organism>
<dbReference type="AlphaFoldDB" id="A0A3Q9IYC1"/>
<feature type="compositionally biased region" description="Low complexity" evidence="1">
    <location>
        <begin position="52"/>
        <end position="63"/>
    </location>
</feature>
<evidence type="ECO:0000256" key="1">
    <source>
        <dbReference type="SAM" id="MobiDB-lite"/>
    </source>
</evidence>